<dbReference type="Pfam" id="PF00126">
    <property type="entry name" value="HTH_1"/>
    <property type="match status" value="1"/>
</dbReference>
<dbReference type="InterPro" id="IPR036390">
    <property type="entry name" value="WH_DNA-bd_sf"/>
</dbReference>
<dbReference type="AlphaFoldDB" id="A0A553ZNL3"/>
<dbReference type="Proteomes" id="UP000320888">
    <property type="component" value="Unassembled WGS sequence"/>
</dbReference>
<keyword evidence="2" id="KW-0805">Transcription regulation</keyword>
<dbReference type="InterPro" id="IPR000847">
    <property type="entry name" value="LysR_HTH_N"/>
</dbReference>
<dbReference type="SUPFAM" id="SSF53850">
    <property type="entry name" value="Periplasmic binding protein-like II"/>
    <property type="match status" value="1"/>
</dbReference>
<evidence type="ECO:0000256" key="2">
    <source>
        <dbReference type="ARBA" id="ARBA00023015"/>
    </source>
</evidence>
<dbReference type="SUPFAM" id="SSF46785">
    <property type="entry name" value="Winged helix' DNA-binding domain"/>
    <property type="match status" value="1"/>
</dbReference>
<dbReference type="FunFam" id="1.10.10.10:FF:000001">
    <property type="entry name" value="LysR family transcriptional regulator"/>
    <property type="match status" value="1"/>
</dbReference>
<keyword evidence="4" id="KW-0804">Transcription</keyword>
<feature type="domain" description="HTH lysR-type" evidence="5">
    <location>
        <begin position="2"/>
        <end position="59"/>
    </location>
</feature>
<dbReference type="Gene3D" id="1.10.10.10">
    <property type="entry name" value="Winged helix-like DNA-binding domain superfamily/Winged helix DNA-binding domain"/>
    <property type="match status" value="1"/>
</dbReference>
<comment type="similarity">
    <text evidence="1">Belongs to the LysR transcriptional regulatory family.</text>
</comment>
<dbReference type="Gene3D" id="3.40.190.10">
    <property type="entry name" value="Periplasmic binding protein-like II"/>
    <property type="match status" value="2"/>
</dbReference>
<dbReference type="RefSeq" id="WP_143945090.1">
    <property type="nucleotide sequence ID" value="NZ_VKLS01000046.1"/>
</dbReference>
<dbReference type="EMBL" id="VKLS01000046">
    <property type="protein sequence ID" value="TSB42995.1"/>
    <property type="molecule type" value="Genomic_DNA"/>
</dbReference>
<proteinExistence type="inferred from homology"/>
<dbReference type="GO" id="GO:0003700">
    <property type="term" value="F:DNA-binding transcription factor activity"/>
    <property type="evidence" value="ECO:0007669"/>
    <property type="project" value="InterPro"/>
</dbReference>
<evidence type="ECO:0000259" key="5">
    <source>
        <dbReference type="PROSITE" id="PS50931"/>
    </source>
</evidence>
<dbReference type="Pfam" id="PF03466">
    <property type="entry name" value="LysR_substrate"/>
    <property type="match status" value="1"/>
</dbReference>
<name>A0A553ZNL3_9ACTN</name>
<evidence type="ECO:0000256" key="3">
    <source>
        <dbReference type="ARBA" id="ARBA00023125"/>
    </source>
</evidence>
<dbReference type="PROSITE" id="PS50931">
    <property type="entry name" value="HTH_LYSR"/>
    <property type="match status" value="1"/>
</dbReference>
<feature type="non-terminal residue" evidence="6">
    <location>
        <position position="310"/>
    </location>
</feature>
<comment type="caution">
    <text evidence="6">The sequence shown here is derived from an EMBL/GenBank/DDBJ whole genome shotgun (WGS) entry which is preliminary data.</text>
</comment>
<accession>A0A553ZNL3</accession>
<keyword evidence="3" id="KW-0238">DNA-binding</keyword>
<gene>
    <name evidence="6" type="ORF">FNZ23_06825</name>
</gene>
<dbReference type="PANTHER" id="PTHR30346">
    <property type="entry name" value="TRANSCRIPTIONAL DUAL REGULATOR HCAR-RELATED"/>
    <property type="match status" value="1"/>
</dbReference>
<dbReference type="InterPro" id="IPR005119">
    <property type="entry name" value="LysR_subst-bd"/>
</dbReference>
<sequence>MVSWERMRVFDAVARLGSVRAAAEALHVTGPAVSQHLRRLEREVGCALVERDGRGIRLTHAGRVLAASANRMAETAAQADADLAAISGLVAGPLRVGAVASALRSLLPQTLLALTDAHPRLEPEVQDGEASDLLPDLEAGWLDAVVMESWTHAPARVPPGVLTHPLVRENALLAVHDRHPLAHLTEVPLNSLHGLVWASCPAGSDTHQALVELLRRQAVTDVQVRYCVADYSTQLQLVAAGLTAALVPRMAVPAHHPGVRLIPCRPAVTRTICVATAPRSQTPAVQAFIAGMARAAHGMGPGVPGPAEQG</sequence>
<protein>
    <submittedName>
        <fullName evidence="6">LysR family transcriptional regulator</fullName>
    </submittedName>
</protein>
<evidence type="ECO:0000313" key="6">
    <source>
        <dbReference type="EMBL" id="TSB42995.1"/>
    </source>
</evidence>
<organism evidence="6 7">
    <name type="scientific">Streptomyces benahoarensis</name>
    <dbReference type="NCBI Taxonomy" id="2595054"/>
    <lineage>
        <taxon>Bacteria</taxon>
        <taxon>Bacillati</taxon>
        <taxon>Actinomycetota</taxon>
        <taxon>Actinomycetes</taxon>
        <taxon>Kitasatosporales</taxon>
        <taxon>Streptomycetaceae</taxon>
        <taxon>Streptomyces</taxon>
    </lineage>
</organism>
<dbReference type="GO" id="GO:0003677">
    <property type="term" value="F:DNA binding"/>
    <property type="evidence" value="ECO:0007669"/>
    <property type="project" value="UniProtKB-KW"/>
</dbReference>
<evidence type="ECO:0000313" key="7">
    <source>
        <dbReference type="Proteomes" id="UP000320888"/>
    </source>
</evidence>
<keyword evidence="7" id="KW-1185">Reference proteome</keyword>
<dbReference type="InterPro" id="IPR036388">
    <property type="entry name" value="WH-like_DNA-bd_sf"/>
</dbReference>
<dbReference type="PANTHER" id="PTHR30346:SF29">
    <property type="entry name" value="LYSR SUBSTRATE-BINDING"/>
    <property type="match status" value="1"/>
</dbReference>
<dbReference type="GO" id="GO:0032993">
    <property type="term" value="C:protein-DNA complex"/>
    <property type="evidence" value="ECO:0007669"/>
    <property type="project" value="TreeGrafter"/>
</dbReference>
<reference evidence="6 7" key="1">
    <citation type="submission" date="2019-07" db="EMBL/GenBank/DDBJ databases">
        <title>Draft genome for Streptomyces benahoarensis MZ03-48.</title>
        <authorList>
            <person name="Gonzalez-Pimentel J.L."/>
        </authorList>
    </citation>
    <scope>NUCLEOTIDE SEQUENCE [LARGE SCALE GENOMIC DNA]</scope>
    <source>
        <strain evidence="6 7">MZ03-48</strain>
    </source>
</reference>
<evidence type="ECO:0000256" key="1">
    <source>
        <dbReference type="ARBA" id="ARBA00009437"/>
    </source>
</evidence>
<evidence type="ECO:0000256" key="4">
    <source>
        <dbReference type="ARBA" id="ARBA00023163"/>
    </source>
</evidence>